<dbReference type="InterPro" id="IPR012373">
    <property type="entry name" value="Ferrdict_sens_TM"/>
</dbReference>
<accession>A0A3B0UG88</accession>
<name>A0A3B0UG88_9ZZZZ</name>
<dbReference type="PANTHER" id="PTHR30273:SF2">
    <property type="entry name" value="PROTEIN FECR"/>
    <property type="match status" value="1"/>
</dbReference>
<dbReference type="Pfam" id="PF16344">
    <property type="entry name" value="FecR_C"/>
    <property type="match status" value="1"/>
</dbReference>
<dbReference type="Gene3D" id="2.60.120.1440">
    <property type="match status" value="1"/>
</dbReference>
<evidence type="ECO:0000259" key="2">
    <source>
        <dbReference type="Pfam" id="PF16344"/>
    </source>
</evidence>
<feature type="non-terminal residue" evidence="3">
    <location>
        <position position="1"/>
    </location>
</feature>
<feature type="domain" description="Protein FecR C-terminal" evidence="2">
    <location>
        <begin position="136"/>
        <end position="195"/>
    </location>
</feature>
<protein>
    <recommendedName>
        <fullName evidence="4">Anti-sigma factor</fullName>
    </recommendedName>
</protein>
<evidence type="ECO:0000313" key="3">
    <source>
        <dbReference type="EMBL" id="VAW30035.1"/>
    </source>
</evidence>
<dbReference type="Gene3D" id="3.55.50.30">
    <property type="match status" value="1"/>
</dbReference>
<dbReference type="InterPro" id="IPR006860">
    <property type="entry name" value="FecR"/>
</dbReference>
<evidence type="ECO:0008006" key="4">
    <source>
        <dbReference type="Google" id="ProtNLM"/>
    </source>
</evidence>
<dbReference type="InterPro" id="IPR032508">
    <property type="entry name" value="FecR_C"/>
</dbReference>
<feature type="domain" description="FecR protein" evidence="1">
    <location>
        <begin position="2"/>
        <end position="92"/>
    </location>
</feature>
<proteinExistence type="predicted"/>
<dbReference type="PANTHER" id="PTHR30273">
    <property type="entry name" value="PERIPLASMIC SIGNAL SENSOR AND SIGMA FACTOR ACTIVATOR FECR-RELATED"/>
    <property type="match status" value="1"/>
</dbReference>
<dbReference type="AlphaFoldDB" id="A0A3B0UG88"/>
<reference evidence="3" key="1">
    <citation type="submission" date="2018-06" db="EMBL/GenBank/DDBJ databases">
        <authorList>
            <person name="Zhirakovskaya E."/>
        </authorList>
    </citation>
    <scope>NUCLEOTIDE SEQUENCE</scope>
</reference>
<gene>
    <name evidence="3" type="ORF">MNBD_BACTEROID07-1431</name>
</gene>
<dbReference type="Pfam" id="PF04773">
    <property type="entry name" value="FecR"/>
    <property type="match status" value="1"/>
</dbReference>
<sequence length="205" mass="23211">HTIRTAPGQMATLILPDGSTAILNAQSRLTYFPLWWRFSPKVSLTGEAFFEGHHSKRFSVKSDRGTVVVLGTSFDIYARHDNYRVVCFTGKVSVTSRTRNQIILTPGEKAVVSPHGEITFFREINTRDYNAWTNHQFVFTAVPLASVLKELARRYNVEIDLKKPVQANYTGNFSAEISVEQALDIVCKPFGLTFVKTDLRHFVIQ</sequence>
<organism evidence="3">
    <name type="scientific">hydrothermal vent metagenome</name>
    <dbReference type="NCBI Taxonomy" id="652676"/>
    <lineage>
        <taxon>unclassified sequences</taxon>
        <taxon>metagenomes</taxon>
        <taxon>ecological metagenomes</taxon>
    </lineage>
</organism>
<dbReference type="EMBL" id="UOET01000457">
    <property type="protein sequence ID" value="VAW30035.1"/>
    <property type="molecule type" value="Genomic_DNA"/>
</dbReference>
<dbReference type="GO" id="GO:0016989">
    <property type="term" value="F:sigma factor antagonist activity"/>
    <property type="evidence" value="ECO:0007669"/>
    <property type="project" value="TreeGrafter"/>
</dbReference>
<evidence type="ECO:0000259" key="1">
    <source>
        <dbReference type="Pfam" id="PF04773"/>
    </source>
</evidence>